<dbReference type="GO" id="GO:0009098">
    <property type="term" value="P:L-leucine biosynthetic process"/>
    <property type="evidence" value="ECO:0007669"/>
    <property type="project" value="UniProtKB-UniRule"/>
</dbReference>
<dbReference type="SUPFAM" id="SSF52016">
    <property type="entry name" value="LeuD/IlvD-like"/>
    <property type="match status" value="1"/>
</dbReference>
<evidence type="ECO:0000256" key="7">
    <source>
        <dbReference type="ARBA" id="ARBA00022605"/>
    </source>
</evidence>
<dbReference type="Gene3D" id="3.20.19.10">
    <property type="entry name" value="Aconitase, domain 4"/>
    <property type="match status" value="1"/>
</dbReference>
<evidence type="ECO:0000256" key="4">
    <source>
        <dbReference type="ARBA" id="ARBA00009845"/>
    </source>
</evidence>
<dbReference type="OrthoDB" id="9777465at2"/>
<accession>A0A5C6TUT2</accession>
<dbReference type="FunFam" id="3.20.19.10:FF:000003">
    <property type="entry name" value="3-isopropylmalate dehydratase small subunit"/>
    <property type="match status" value="1"/>
</dbReference>
<gene>
    <name evidence="10 12" type="primary">leuD</name>
    <name evidence="12" type="ORF">FRZ32_07110</name>
</gene>
<protein>
    <recommendedName>
        <fullName evidence="10">3-isopropylmalate dehydratase small subunit</fullName>
        <ecNumber evidence="10">4.2.1.33</ecNumber>
    </recommendedName>
    <alternativeName>
        <fullName evidence="10">Alpha-IPM isomerase</fullName>
        <shortName evidence="10">IPMI</shortName>
    </alternativeName>
    <alternativeName>
        <fullName evidence="10">Isopropylmalate isomerase</fullName>
    </alternativeName>
</protein>
<name>A0A5C6TUT2_9SPHN</name>
<keyword evidence="8 10" id="KW-0456">Lyase</keyword>
<dbReference type="PANTHER" id="PTHR43345:SF5">
    <property type="entry name" value="3-ISOPROPYLMALATE DEHYDRATASE SMALL SUBUNIT"/>
    <property type="match status" value="1"/>
</dbReference>
<dbReference type="NCBIfam" id="TIGR00171">
    <property type="entry name" value="leuD"/>
    <property type="match status" value="1"/>
</dbReference>
<keyword evidence="13" id="KW-1185">Reference proteome</keyword>
<dbReference type="InterPro" id="IPR015928">
    <property type="entry name" value="Aconitase/3IPM_dehydase_swvl"/>
</dbReference>
<dbReference type="InterPro" id="IPR050075">
    <property type="entry name" value="LeuD"/>
</dbReference>
<evidence type="ECO:0000259" key="11">
    <source>
        <dbReference type="Pfam" id="PF00694"/>
    </source>
</evidence>
<evidence type="ECO:0000256" key="8">
    <source>
        <dbReference type="ARBA" id="ARBA00023239"/>
    </source>
</evidence>
<evidence type="ECO:0000256" key="3">
    <source>
        <dbReference type="ARBA" id="ARBA00004729"/>
    </source>
</evidence>
<dbReference type="Pfam" id="PF00694">
    <property type="entry name" value="Aconitase_C"/>
    <property type="match status" value="1"/>
</dbReference>
<dbReference type="InterPro" id="IPR004431">
    <property type="entry name" value="3-IsopropMal_deHydase_ssu"/>
</dbReference>
<evidence type="ECO:0000256" key="2">
    <source>
        <dbReference type="ARBA" id="ARBA00002695"/>
    </source>
</evidence>
<organism evidence="12 13">
    <name type="scientific">Allosphingosinicella ginsenosidimutans</name>
    <dbReference type="NCBI Taxonomy" id="1176539"/>
    <lineage>
        <taxon>Bacteria</taxon>
        <taxon>Pseudomonadati</taxon>
        <taxon>Pseudomonadota</taxon>
        <taxon>Alphaproteobacteria</taxon>
        <taxon>Sphingomonadales</taxon>
        <taxon>Sphingomonadaceae</taxon>
        <taxon>Allosphingosinicella</taxon>
    </lineage>
</organism>
<reference evidence="12 13" key="1">
    <citation type="journal article" date="2015" name="J. Microbiol.">
        <title>Sphingosinicella ginsenosidimutans sp. nov., with ginsenoside converting activity.</title>
        <authorList>
            <person name="Kim J.K."/>
            <person name="Kang M.S."/>
            <person name="Park S.C."/>
            <person name="Kim K.M."/>
            <person name="Choi K."/>
            <person name="Yoon M.H."/>
            <person name="Im W.T."/>
        </authorList>
    </citation>
    <scope>NUCLEOTIDE SEQUENCE [LARGE SCALE GENOMIC DNA]</scope>
    <source>
        <strain evidence="12 13">BS-11</strain>
    </source>
</reference>
<evidence type="ECO:0000256" key="1">
    <source>
        <dbReference type="ARBA" id="ARBA00000491"/>
    </source>
</evidence>
<proteinExistence type="inferred from homology"/>
<evidence type="ECO:0000256" key="6">
    <source>
        <dbReference type="ARBA" id="ARBA00022430"/>
    </source>
</evidence>
<dbReference type="EMBL" id="VOQQ01000001">
    <property type="protein sequence ID" value="TXC63448.1"/>
    <property type="molecule type" value="Genomic_DNA"/>
</dbReference>
<dbReference type="UniPathway" id="UPA00048">
    <property type="reaction ID" value="UER00071"/>
</dbReference>
<dbReference type="GO" id="GO:0009316">
    <property type="term" value="C:3-isopropylmalate dehydratase complex"/>
    <property type="evidence" value="ECO:0007669"/>
    <property type="project" value="InterPro"/>
</dbReference>
<evidence type="ECO:0000313" key="12">
    <source>
        <dbReference type="EMBL" id="TXC63448.1"/>
    </source>
</evidence>
<comment type="pathway">
    <text evidence="3 10">Amino-acid biosynthesis; L-leucine biosynthesis; L-leucine from 3-methyl-2-oxobutanoate: step 2/4.</text>
</comment>
<keyword evidence="6 10" id="KW-0432">Leucine biosynthesis</keyword>
<dbReference type="CDD" id="cd01577">
    <property type="entry name" value="IPMI_Swivel"/>
    <property type="match status" value="1"/>
</dbReference>
<comment type="catalytic activity">
    <reaction evidence="1 10">
        <text>(2R,3S)-3-isopropylmalate = (2S)-2-isopropylmalate</text>
        <dbReference type="Rhea" id="RHEA:32287"/>
        <dbReference type="ChEBI" id="CHEBI:1178"/>
        <dbReference type="ChEBI" id="CHEBI:35121"/>
        <dbReference type="EC" id="4.2.1.33"/>
    </reaction>
</comment>
<comment type="caution">
    <text evidence="12">The sequence shown here is derived from an EMBL/GenBank/DDBJ whole genome shotgun (WGS) entry which is preliminary data.</text>
</comment>
<dbReference type="InterPro" id="IPR000573">
    <property type="entry name" value="AconitaseA/IPMdHydase_ssu_swvl"/>
</dbReference>
<dbReference type="PANTHER" id="PTHR43345">
    <property type="entry name" value="3-ISOPROPYLMALATE DEHYDRATASE SMALL SUBUNIT 2-RELATED-RELATED"/>
    <property type="match status" value="1"/>
</dbReference>
<dbReference type="RefSeq" id="WP_147042858.1">
    <property type="nucleotide sequence ID" value="NZ_BAABIR010000003.1"/>
</dbReference>
<comment type="subunit">
    <text evidence="5 10">Heterodimer of LeuC and LeuD.</text>
</comment>
<keyword evidence="9 10" id="KW-0100">Branched-chain amino acid biosynthesis</keyword>
<dbReference type="GO" id="GO:0003861">
    <property type="term" value="F:3-isopropylmalate dehydratase activity"/>
    <property type="evidence" value="ECO:0007669"/>
    <property type="project" value="UniProtKB-UniRule"/>
</dbReference>
<dbReference type="EC" id="4.2.1.33" evidence="10"/>
<sequence>MEPFTTLSATALPLMRDNIDTDAIIPSREMRTVSKRGLADGLFAGWRYREIGGRDPDPGFVLNDPARKGARILIAGANFGCGSSREHAVWALAEYGIRAIIAPSFAPIFQANCVANGLVPAILPHDLVHALAAHVERHPAAVVTVDLPAREVKIDDGAHWAFEIDPEARASLIAGLDPIDRTLRAEDQIRAFREEHRRQQPWLYAPVEADAGR</sequence>
<dbReference type="InterPro" id="IPR033940">
    <property type="entry name" value="IPMI_Swivel"/>
</dbReference>
<dbReference type="NCBIfam" id="NF002458">
    <property type="entry name" value="PRK01641.1"/>
    <property type="match status" value="1"/>
</dbReference>
<keyword evidence="7 10" id="KW-0028">Amino-acid biosynthesis</keyword>
<feature type="domain" description="Aconitase A/isopropylmalate dehydratase small subunit swivel" evidence="11">
    <location>
        <begin position="1"/>
        <end position="121"/>
    </location>
</feature>
<comment type="similarity">
    <text evidence="4 10">Belongs to the LeuD family. LeuD type 1 subfamily.</text>
</comment>
<dbReference type="AlphaFoldDB" id="A0A5C6TUT2"/>
<evidence type="ECO:0000256" key="10">
    <source>
        <dbReference type="HAMAP-Rule" id="MF_01031"/>
    </source>
</evidence>
<evidence type="ECO:0000313" key="13">
    <source>
        <dbReference type="Proteomes" id="UP000321249"/>
    </source>
</evidence>
<evidence type="ECO:0000256" key="5">
    <source>
        <dbReference type="ARBA" id="ARBA00011271"/>
    </source>
</evidence>
<dbReference type="Proteomes" id="UP000321249">
    <property type="component" value="Unassembled WGS sequence"/>
</dbReference>
<dbReference type="HAMAP" id="MF_01031">
    <property type="entry name" value="LeuD_type1"/>
    <property type="match status" value="1"/>
</dbReference>
<evidence type="ECO:0000256" key="9">
    <source>
        <dbReference type="ARBA" id="ARBA00023304"/>
    </source>
</evidence>
<comment type="function">
    <text evidence="2 10">Catalyzes the isomerization between 2-isopropylmalate and 3-isopropylmalate, via the formation of 2-isopropylmaleate.</text>
</comment>